<dbReference type="Proteomes" id="UP000178758">
    <property type="component" value="Unassembled WGS sequence"/>
</dbReference>
<organism evidence="1 2">
    <name type="scientific">Candidatus Beckwithbacteria bacterium RBG_13_35_6</name>
    <dbReference type="NCBI Taxonomy" id="1797456"/>
    <lineage>
        <taxon>Bacteria</taxon>
        <taxon>Candidatus Beckwithiibacteriota</taxon>
    </lineage>
</organism>
<protein>
    <submittedName>
        <fullName evidence="1">Uncharacterized protein</fullName>
    </submittedName>
</protein>
<name>A0A1F5DD44_9BACT</name>
<sequence>MQFTLSFSVLNKNVTSVFITGDVSGLLDTKIYLTQVTIPENTIILVTMVPFYSPDGHVDVEASQ</sequence>
<comment type="caution">
    <text evidence="1">The sequence shown here is derived from an EMBL/GenBank/DDBJ whole genome shotgun (WGS) entry which is preliminary data.</text>
</comment>
<dbReference type="AlphaFoldDB" id="A0A1F5DD44"/>
<dbReference type="EMBL" id="MEZJ01000045">
    <property type="protein sequence ID" value="OGD53099.1"/>
    <property type="molecule type" value="Genomic_DNA"/>
</dbReference>
<reference evidence="1 2" key="1">
    <citation type="journal article" date="2016" name="Nat. Commun.">
        <title>Thousands of microbial genomes shed light on interconnected biogeochemical processes in an aquifer system.</title>
        <authorList>
            <person name="Anantharaman K."/>
            <person name="Brown C.T."/>
            <person name="Hug L.A."/>
            <person name="Sharon I."/>
            <person name="Castelle C.J."/>
            <person name="Probst A.J."/>
            <person name="Thomas B.C."/>
            <person name="Singh A."/>
            <person name="Wilkins M.J."/>
            <person name="Karaoz U."/>
            <person name="Brodie E.L."/>
            <person name="Williams K.H."/>
            <person name="Hubbard S.S."/>
            <person name="Banfield J.F."/>
        </authorList>
    </citation>
    <scope>NUCLEOTIDE SEQUENCE [LARGE SCALE GENOMIC DNA]</scope>
</reference>
<evidence type="ECO:0000313" key="2">
    <source>
        <dbReference type="Proteomes" id="UP000178758"/>
    </source>
</evidence>
<gene>
    <name evidence="1" type="ORF">A3J78_00415</name>
</gene>
<evidence type="ECO:0000313" key="1">
    <source>
        <dbReference type="EMBL" id="OGD53099.1"/>
    </source>
</evidence>
<accession>A0A1F5DD44</accession>
<proteinExistence type="predicted"/>